<dbReference type="KEGG" id="vg:55613886"/>
<evidence type="ECO:0000313" key="1">
    <source>
        <dbReference type="EMBL" id="QAU06798.1"/>
    </source>
</evidence>
<accession>A0A410TCQ3</accession>
<dbReference type="RefSeq" id="YP_009843593.1">
    <property type="nucleotide sequence ID" value="NC_048750.1"/>
</dbReference>
<dbReference type="GeneID" id="55613886"/>
<sequence>MSSIRAKMCGDPGPYTAHCTEPPGHRFSCYDAGEEVSFNHRQDFDHDCHDPNCPKQKFTNEGD</sequence>
<evidence type="ECO:0000313" key="2">
    <source>
        <dbReference type="Proteomes" id="UP000290209"/>
    </source>
</evidence>
<dbReference type="Proteomes" id="UP000290209">
    <property type="component" value="Segment"/>
</dbReference>
<proteinExistence type="predicted"/>
<protein>
    <submittedName>
        <fullName evidence="1">Uncharacterized protein</fullName>
    </submittedName>
</protein>
<reference evidence="1 2" key="1">
    <citation type="submission" date="2019-01" db="EMBL/GenBank/DDBJ databases">
        <authorList>
            <person name="Fisher A."/>
            <person name="Galvan P."/>
            <person name="Koga A.P."/>
            <person name="Garlena R.A."/>
            <person name="Russell D.A."/>
            <person name="Pope W.H."/>
            <person name="Jacobs-Sera D."/>
            <person name="Hatfull G.F."/>
        </authorList>
    </citation>
    <scope>NUCLEOTIDE SEQUENCE [LARGE SCALE GENOMIC DNA]</scope>
</reference>
<keyword evidence="2" id="KW-1185">Reference proteome</keyword>
<gene>
    <name evidence="1" type="primary">4</name>
    <name evidence="1" type="ORF">SEA_DUFFINGTON_4</name>
</gene>
<dbReference type="EMBL" id="MK376957">
    <property type="protein sequence ID" value="QAU06798.1"/>
    <property type="molecule type" value="Genomic_DNA"/>
</dbReference>
<name>A0A410TCQ3_9CAUD</name>
<organism evidence="1 2">
    <name type="scientific">Gordonia phage Duffington</name>
    <dbReference type="NCBI Taxonomy" id="2507858"/>
    <lineage>
        <taxon>Viruses</taxon>
        <taxon>Duplodnaviria</taxon>
        <taxon>Heunggongvirae</taxon>
        <taxon>Uroviricota</taxon>
        <taxon>Caudoviricetes</taxon>
        <taxon>Deejayvirinae</taxon>
        <taxon>Kenoshavirus</taxon>
        <taxon>Kenoshavirus duffington</taxon>
    </lineage>
</organism>